<accession>A0ACC2HNY9</accession>
<gene>
    <name evidence="1" type="ORF">OPT61_g10579</name>
</gene>
<name>A0ACC2HNY9_9PLEO</name>
<evidence type="ECO:0000313" key="1">
    <source>
        <dbReference type="EMBL" id="KAJ8104766.1"/>
    </source>
</evidence>
<organism evidence="1 2">
    <name type="scientific">Boeremia exigua</name>
    <dbReference type="NCBI Taxonomy" id="749465"/>
    <lineage>
        <taxon>Eukaryota</taxon>
        <taxon>Fungi</taxon>
        <taxon>Dikarya</taxon>
        <taxon>Ascomycota</taxon>
        <taxon>Pezizomycotina</taxon>
        <taxon>Dothideomycetes</taxon>
        <taxon>Pleosporomycetidae</taxon>
        <taxon>Pleosporales</taxon>
        <taxon>Pleosporineae</taxon>
        <taxon>Didymellaceae</taxon>
        <taxon>Boeremia</taxon>
    </lineage>
</organism>
<sequence>MIWIHVLALRVFVETVLRYGLPLDFVCGLVQTDAKAAKKAKANLDAAYSYLGGNAFGRDNKGRVKKDDSALTAEMQSSGHVGDQEYTAYVYYDLCTAASSDAEWSSGDKIRAWRANVPPQKVPSHKHTLTNAKMPSTHNAEKPWDTDDIDKWKIEPFNPEDNIAGPFTEESSFSTLFPKYREQYLKGSWKFIESALKKHGISATLNLVEGSMTVATTRKTYDPSAILSARDLIKLLARSVPAPQAVKILEDDVAMDIIKIRNLVGNKDRFVKRRQRILGPNGSTLKALELLTECYLLVQGNTVAAMGPYKGLKTIRRIIEDTMHNIHPIYAIKELMIKKELAKDPELVNESWDRFLPNFKKRSLSKRRVPHNVTDKSKKTYTPFPPAQEKSKVDLQIESGEYFLGKQAKERKVREDRDAKMREKMEDKRKERMADFVAPEEDGEKSEKKKRKRDGGEDKEKKKKRKSKGEEE</sequence>
<proteinExistence type="predicted"/>
<reference evidence="1" key="1">
    <citation type="submission" date="2022-11" db="EMBL/GenBank/DDBJ databases">
        <title>Genome Sequence of Boeremia exigua.</title>
        <authorList>
            <person name="Buettner E."/>
        </authorList>
    </citation>
    <scope>NUCLEOTIDE SEQUENCE</scope>
    <source>
        <strain evidence="1">CU02</strain>
    </source>
</reference>
<evidence type="ECO:0000313" key="2">
    <source>
        <dbReference type="Proteomes" id="UP001153331"/>
    </source>
</evidence>
<dbReference type="Proteomes" id="UP001153331">
    <property type="component" value="Unassembled WGS sequence"/>
</dbReference>
<comment type="caution">
    <text evidence="1">The sequence shown here is derived from an EMBL/GenBank/DDBJ whole genome shotgun (WGS) entry which is preliminary data.</text>
</comment>
<keyword evidence="2" id="KW-1185">Reference proteome</keyword>
<dbReference type="EMBL" id="JAPHNI010001819">
    <property type="protein sequence ID" value="KAJ8104766.1"/>
    <property type="molecule type" value="Genomic_DNA"/>
</dbReference>
<protein>
    <submittedName>
        <fullName evidence="1">Uncharacterized protein</fullName>
    </submittedName>
</protein>